<evidence type="ECO:0000256" key="8">
    <source>
        <dbReference type="ARBA" id="ARBA00023180"/>
    </source>
</evidence>
<keyword evidence="4 9" id="KW-0732">Signal</keyword>
<dbReference type="Proteomes" id="UP001172457">
    <property type="component" value="Chromosome 2"/>
</dbReference>
<organism evidence="11 12">
    <name type="scientific">Centaurea solstitialis</name>
    <name type="common">yellow star-thistle</name>
    <dbReference type="NCBI Taxonomy" id="347529"/>
    <lineage>
        <taxon>Eukaryota</taxon>
        <taxon>Viridiplantae</taxon>
        <taxon>Streptophyta</taxon>
        <taxon>Embryophyta</taxon>
        <taxon>Tracheophyta</taxon>
        <taxon>Spermatophyta</taxon>
        <taxon>Magnoliopsida</taxon>
        <taxon>eudicotyledons</taxon>
        <taxon>Gunneridae</taxon>
        <taxon>Pentapetalae</taxon>
        <taxon>asterids</taxon>
        <taxon>campanulids</taxon>
        <taxon>Asterales</taxon>
        <taxon>Asteraceae</taxon>
        <taxon>Carduoideae</taxon>
        <taxon>Cardueae</taxon>
        <taxon>Centaureinae</taxon>
        <taxon>Centaurea</taxon>
    </lineage>
</organism>
<name>A0AA38WPW5_9ASTR</name>
<evidence type="ECO:0000313" key="12">
    <source>
        <dbReference type="Proteomes" id="UP001172457"/>
    </source>
</evidence>
<protein>
    <recommendedName>
        <fullName evidence="10">Leucine-rich repeat-containing N-terminal plant-type domain-containing protein</fullName>
    </recommendedName>
</protein>
<feature type="domain" description="Leucine-rich repeat-containing N-terminal plant-type" evidence="10">
    <location>
        <begin position="33"/>
        <end position="81"/>
    </location>
</feature>
<dbReference type="InterPro" id="IPR032675">
    <property type="entry name" value="LRR_dom_sf"/>
</dbReference>
<dbReference type="PRINTS" id="PR00019">
    <property type="entry name" value="LEURICHRPT"/>
</dbReference>
<dbReference type="Pfam" id="PF13516">
    <property type="entry name" value="LRR_6"/>
    <property type="match status" value="3"/>
</dbReference>
<keyword evidence="5" id="KW-0677">Repeat</keyword>
<dbReference type="PANTHER" id="PTHR48063">
    <property type="entry name" value="LRR RECEPTOR-LIKE KINASE"/>
    <property type="match status" value="1"/>
</dbReference>
<comment type="caution">
    <text evidence="11">The sequence shown here is derived from an EMBL/GenBank/DDBJ whole genome shotgun (WGS) entry which is preliminary data.</text>
</comment>
<evidence type="ECO:0000256" key="6">
    <source>
        <dbReference type="ARBA" id="ARBA00022989"/>
    </source>
</evidence>
<dbReference type="EMBL" id="JARYMX010000002">
    <property type="protein sequence ID" value="KAJ9560570.1"/>
    <property type="molecule type" value="Genomic_DNA"/>
</dbReference>
<dbReference type="SUPFAM" id="SSF52058">
    <property type="entry name" value="L domain-like"/>
    <property type="match status" value="1"/>
</dbReference>
<proteinExistence type="predicted"/>
<keyword evidence="6" id="KW-1133">Transmembrane helix</keyword>
<gene>
    <name evidence="11" type="ORF">OSB04_005730</name>
</gene>
<evidence type="ECO:0000256" key="2">
    <source>
        <dbReference type="ARBA" id="ARBA00022614"/>
    </source>
</evidence>
<comment type="subcellular location">
    <subcellularLocation>
        <location evidence="1">Membrane</location>
        <topology evidence="1">Single-pass type I membrane protein</topology>
    </subcellularLocation>
</comment>
<dbReference type="GO" id="GO:0016020">
    <property type="term" value="C:membrane"/>
    <property type="evidence" value="ECO:0007669"/>
    <property type="project" value="UniProtKB-SubCell"/>
</dbReference>
<dbReference type="InterPro" id="IPR046956">
    <property type="entry name" value="RLP23-like"/>
</dbReference>
<dbReference type="InterPro" id="IPR001611">
    <property type="entry name" value="Leu-rich_rpt"/>
</dbReference>
<evidence type="ECO:0000256" key="5">
    <source>
        <dbReference type="ARBA" id="ARBA00022737"/>
    </source>
</evidence>
<accession>A0AA38WPW5</accession>
<keyword evidence="3" id="KW-0812">Transmembrane</keyword>
<dbReference type="Pfam" id="PF08263">
    <property type="entry name" value="LRRNT_2"/>
    <property type="match status" value="1"/>
</dbReference>
<evidence type="ECO:0000256" key="4">
    <source>
        <dbReference type="ARBA" id="ARBA00022729"/>
    </source>
</evidence>
<evidence type="ECO:0000256" key="9">
    <source>
        <dbReference type="SAM" id="SignalP"/>
    </source>
</evidence>
<keyword evidence="2" id="KW-0433">Leucine-rich repeat</keyword>
<keyword evidence="7" id="KW-0472">Membrane</keyword>
<evidence type="ECO:0000313" key="11">
    <source>
        <dbReference type="EMBL" id="KAJ9560570.1"/>
    </source>
</evidence>
<dbReference type="AlphaFoldDB" id="A0AA38WPW5"/>
<dbReference type="PROSITE" id="PS51450">
    <property type="entry name" value="LRR"/>
    <property type="match status" value="1"/>
</dbReference>
<keyword evidence="12" id="KW-1185">Reference proteome</keyword>
<reference evidence="11" key="1">
    <citation type="submission" date="2023-03" db="EMBL/GenBank/DDBJ databases">
        <title>Chromosome-scale reference genome and RAD-based genetic map of yellow starthistle (Centaurea solstitialis) reveal putative structural variation and QTLs associated with invader traits.</title>
        <authorList>
            <person name="Reatini B."/>
            <person name="Cang F.A."/>
            <person name="Jiang Q."/>
            <person name="Mckibben M.T.W."/>
            <person name="Barker M.S."/>
            <person name="Rieseberg L.H."/>
            <person name="Dlugosch K.M."/>
        </authorList>
    </citation>
    <scope>NUCLEOTIDE SEQUENCE</scope>
    <source>
        <strain evidence="11">CAN-66</strain>
        <tissue evidence="11">Leaf</tissue>
    </source>
</reference>
<evidence type="ECO:0000256" key="7">
    <source>
        <dbReference type="ARBA" id="ARBA00023136"/>
    </source>
</evidence>
<dbReference type="Gene3D" id="3.80.10.10">
    <property type="entry name" value="Ribonuclease Inhibitor"/>
    <property type="match status" value="1"/>
</dbReference>
<evidence type="ECO:0000256" key="1">
    <source>
        <dbReference type="ARBA" id="ARBA00004479"/>
    </source>
</evidence>
<keyword evidence="8" id="KW-0325">Glycoprotein</keyword>
<evidence type="ECO:0000259" key="10">
    <source>
        <dbReference type="Pfam" id="PF08263"/>
    </source>
</evidence>
<feature type="chain" id="PRO_5041218850" description="Leucine-rich repeat-containing N-terminal plant-type domain-containing protein" evidence="9">
    <location>
        <begin position="30"/>
        <end position="199"/>
    </location>
</feature>
<evidence type="ECO:0000256" key="3">
    <source>
        <dbReference type="ARBA" id="ARBA00022692"/>
    </source>
</evidence>
<dbReference type="InterPro" id="IPR013210">
    <property type="entry name" value="LRR_N_plant-typ"/>
</dbReference>
<sequence length="199" mass="22082">MVCGCVSKCKSWLLVLMTMLILMVWQTQGVCIEEERKALLEIKASLIDSYGADLLPAWVDDGNTGGRSGDRYCDWERVKCSTVTGHVTNLSLSNMLGMDKREYCTRMWPLNVSLFLHFKELTSLNLSKNCLDDNIVSTGFGRLSSLKKLQTLDLSWNSITNATLPSLGAMTSLRVLNLGSNKLEGYFPALGMFLVLAPT</sequence>
<feature type="signal peptide" evidence="9">
    <location>
        <begin position="1"/>
        <end position="29"/>
    </location>
</feature>